<gene>
    <name evidence="2" type="ordered locus">SARI_02636</name>
</gene>
<evidence type="ECO:0000313" key="3">
    <source>
        <dbReference type="Proteomes" id="UP000002084"/>
    </source>
</evidence>
<dbReference type="Proteomes" id="UP000002084">
    <property type="component" value="Chromosome"/>
</dbReference>
<dbReference type="KEGG" id="ses:SARI_02636"/>
<keyword evidence="1" id="KW-0812">Transmembrane</keyword>
<accession>A9MNL1</accession>
<keyword evidence="1" id="KW-0472">Membrane</keyword>
<keyword evidence="3" id="KW-1185">Reference proteome</keyword>
<dbReference type="EMBL" id="CP000880">
    <property type="protein sequence ID" value="ABX22493.1"/>
    <property type="molecule type" value="Genomic_DNA"/>
</dbReference>
<organism evidence="2 3">
    <name type="scientific">Salmonella arizonae (strain ATCC BAA-731 / CDC346-86 / RSK2980)</name>
    <dbReference type="NCBI Taxonomy" id="41514"/>
    <lineage>
        <taxon>Bacteria</taxon>
        <taxon>Pseudomonadati</taxon>
        <taxon>Pseudomonadota</taxon>
        <taxon>Gammaproteobacteria</taxon>
        <taxon>Enterobacterales</taxon>
        <taxon>Enterobacteriaceae</taxon>
        <taxon>Salmonella</taxon>
    </lineage>
</organism>
<feature type="transmembrane region" description="Helical" evidence="1">
    <location>
        <begin position="41"/>
        <end position="60"/>
    </location>
</feature>
<evidence type="ECO:0000313" key="2">
    <source>
        <dbReference type="EMBL" id="ABX22493.1"/>
    </source>
</evidence>
<sequence>MEFMKERDLNIDFLRILACIFVIGIHATYNFNPHGLMDFNNYAGLILHSILIAALQIFLCHCNTNLT</sequence>
<feature type="transmembrane region" description="Helical" evidence="1">
    <location>
        <begin position="12"/>
        <end position="29"/>
    </location>
</feature>
<dbReference type="AlphaFoldDB" id="A9MNL1"/>
<protein>
    <submittedName>
        <fullName evidence="2">Uncharacterized protein</fullName>
    </submittedName>
</protein>
<dbReference type="HOGENOM" id="CLU_2809880_0_0_6"/>
<reference evidence="2 3" key="1">
    <citation type="submission" date="2007-11" db="EMBL/GenBank/DDBJ databases">
        <authorList>
            <consortium name="The Salmonella enterica serovar Arizonae Genome Sequencing Project"/>
            <person name="McClelland M."/>
            <person name="Sanderson E.K."/>
            <person name="Porwollik S."/>
            <person name="Spieth J."/>
            <person name="Clifton W.S."/>
            <person name="Fulton R."/>
            <person name="Chunyan W."/>
            <person name="Wollam A."/>
            <person name="Shah N."/>
            <person name="Pepin K."/>
            <person name="Bhonagiri V."/>
            <person name="Nash W."/>
            <person name="Johnson M."/>
            <person name="Thiruvilangam P."/>
            <person name="Wilson R."/>
        </authorList>
    </citation>
    <scope>NUCLEOTIDE SEQUENCE [LARGE SCALE GENOMIC DNA]</scope>
    <source>
        <strain evidence="3">ATCC BAA-731 / CDC346-86 / RSK2980</strain>
    </source>
</reference>
<proteinExistence type="predicted"/>
<keyword evidence="1" id="KW-1133">Transmembrane helix</keyword>
<name>A9MNL1_SALAR</name>
<evidence type="ECO:0000256" key="1">
    <source>
        <dbReference type="SAM" id="Phobius"/>
    </source>
</evidence>